<sequence length="49" mass="5657">MAKKISVQQVPAKKRRSAMPVPEQHVDHADILLLFEQVRRETVAPMFKT</sequence>
<accession>A0ACC6UDT0</accession>
<reference evidence="1" key="1">
    <citation type="submission" date="2024-07" db="EMBL/GenBank/DDBJ databases">
        <title>A survey of Mimosa microsymbionts across Brazilian biomes reveals a high diversity of Paraburkholderia nodulating endemic species, but also that Cupriavidus is common as a symbiont of widespread species.</title>
        <authorList>
            <person name="Rouws L."/>
            <person name="Barauna A."/>
            <person name="Beukes C."/>
            <person name="Rouws J.R.C."/>
            <person name="De Faria S.M."/>
            <person name="Gross E."/>
            <person name="Bueno Dos Reis Junior F."/>
            <person name="Simon M.F."/>
            <person name="Maluk M."/>
            <person name="Odee D.W."/>
            <person name="Kenicer G."/>
            <person name="Young J.P.W."/>
            <person name="Reis V.M."/>
            <person name="Zilli J."/>
            <person name="James E.K."/>
        </authorList>
    </citation>
    <scope>NUCLEOTIDE SEQUENCE</scope>
    <source>
        <strain evidence="1">EG181B</strain>
    </source>
</reference>
<keyword evidence="2" id="KW-1185">Reference proteome</keyword>
<evidence type="ECO:0000313" key="2">
    <source>
        <dbReference type="Proteomes" id="UP001558850"/>
    </source>
</evidence>
<organism evidence="1 2">
    <name type="scientific">Paraburkholderia phymatum</name>
    <dbReference type="NCBI Taxonomy" id="148447"/>
    <lineage>
        <taxon>Bacteria</taxon>
        <taxon>Pseudomonadati</taxon>
        <taxon>Pseudomonadota</taxon>
        <taxon>Betaproteobacteria</taxon>
        <taxon>Burkholderiales</taxon>
        <taxon>Burkholderiaceae</taxon>
        <taxon>Paraburkholderia</taxon>
    </lineage>
</organism>
<comment type="caution">
    <text evidence="1">The sequence shown here is derived from an EMBL/GenBank/DDBJ whole genome shotgun (WGS) entry which is preliminary data.</text>
</comment>
<proteinExistence type="predicted"/>
<dbReference type="EMBL" id="JBFRCH010000064">
    <property type="protein sequence ID" value="MEX3937729.1"/>
    <property type="molecule type" value="Genomic_DNA"/>
</dbReference>
<name>A0ACC6UDT0_9BURK</name>
<evidence type="ECO:0000313" key="1">
    <source>
        <dbReference type="EMBL" id="MEX3937729.1"/>
    </source>
</evidence>
<gene>
    <name evidence="1" type="ORF">AB4Y32_39490</name>
</gene>
<protein>
    <submittedName>
        <fullName evidence="1">Uncharacterized protein</fullName>
    </submittedName>
</protein>
<dbReference type="Proteomes" id="UP001558850">
    <property type="component" value="Unassembled WGS sequence"/>
</dbReference>